<dbReference type="NCBIfam" id="TIGR01313">
    <property type="entry name" value="therm_gnt_kin"/>
    <property type="match status" value="1"/>
</dbReference>
<dbReference type="PANTHER" id="PTHR43442:SF3">
    <property type="entry name" value="GLUCONOKINASE-RELATED"/>
    <property type="match status" value="1"/>
</dbReference>
<evidence type="ECO:0000256" key="3">
    <source>
        <dbReference type="ARBA" id="ARBA00012054"/>
    </source>
</evidence>
<keyword evidence="11" id="KW-1185">Reference proteome</keyword>
<dbReference type="AlphaFoldDB" id="A0A937CUQ8"/>
<dbReference type="EMBL" id="JAEQNE010000004">
    <property type="protein sequence ID" value="MBL0392973.1"/>
    <property type="molecule type" value="Genomic_DNA"/>
</dbReference>
<dbReference type="Gene3D" id="3.40.50.300">
    <property type="entry name" value="P-loop containing nucleotide triphosphate hydrolases"/>
    <property type="match status" value="1"/>
</dbReference>
<comment type="similarity">
    <text evidence="2 9">Belongs to the gluconokinase GntK/GntV family.</text>
</comment>
<keyword evidence="5 9" id="KW-0547">Nucleotide-binding</keyword>
<dbReference type="CDD" id="cd02021">
    <property type="entry name" value="GntK"/>
    <property type="match status" value="1"/>
</dbReference>
<evidence type="ECO:0000256" key="9">
    <source>
        <dbReference type="RuleBase" id="RU363066"/>
    </source>
</evidence>
<dbReference type="InterPro" id="IPR027417">
    <property type="entry name" value="P-loop_NTPase"/>
</dbReference>
<dbReference type="SUPFAM" id="SSF52540">
    <property type="entry name" value="P-loop containing nucleoside triphosphate hydrolases"/>
    <property type="match status" value="1"/>
</dbReference>
<dbReference type="PANTHER" id="PTHR43442">
    <property type="entry name" value="GLUCONOKINASE-RELATED"/>
    <property type="match status" value="1"/>
</dbReference>
<dbReference type="Pfam" id="PF13671">
    <property type="entry name" value="AAA_33"/>
    <property type="match status" value="1"/>
</dbReference>
<dbReference type="RefSeq" id="WP_201675638.1">
    <property type="nucleotide sequence ID" value="NZ_JAEQNE010000004.1"/>
</dbReference>
<dbReference type="GO" id="GO:0046316">
    <property type="term" value="F:gluconokinase activity"/>
    <property type="evidence" value="ECO:0007669"/>
    <property type="project" value="UniProtKB-EC"/>
</dbReference>
<keyword evidence="4 9" id="KW-0808">Transferase</keyword>
<evidence type="ECO:0000256" key="7">
    <source>
        <dbReference type="ARBA" id="ARBA00022840"/>
    </source>
</evidence>
<dbReference type="Proteomes" id="UP000599109">
    <property type="component" value="Unassembled WGS sequence"/>
</dbReference>
<evidence type="ECO:0000256" key="6">
    <source>
        <dbReference type="ARBA" id="ARBA00022777"/>
    </source>
</evidence>
<name>A0A937CUQ8_9BURK</name>
<sequence length="187" mass="20279">MSIIAAMPDALSPAAAPPLHLVVMGVAGCGKSVVGEQLSESLALPFLDADNFHPQGSVEKIERDQPLDATDHAEWLQRCVQELGAQPLGAILSCPALRRADREALRAVVPRLRFLYLALTPHQAMERAAARTDQFYPPSLVGADFDALEDPAREPDVLAADGLQHVDRIVEAALRWLESRALAYTRA</sequence>
<evidence type="ECO:0000256" key="5">
    <source>
        <dbReference type="ARBA" id="ARBA00022741"/>
    </source>
</evidence>
<evidence type="ECO:0000313" key="10">
    <source>
        <dbReference type="EMBL" id="MBL0392973.1"/>
    </source>
</evidence>
<protein>
    <recommendedName>
        <fullName evidence="3 9">Gluconokinase</fullName>
        <ecNumber evidence="3 9">2.7.1.12</ecNumber>
    </recommendedName>
</protein>
<accession>A0A937CUQ8</accession>
<dbReference type="GO" id="GO:0005737">
    <property type="term" value="C:cytoplasm"/>
    <property type="evidence" value="ECO:0007669"/>
    <property type="project" value="TreeGrafter"/>
</dbReference>
<comment type="pathway">
    <text evidence="1">Carbohydrate acid metabolism.</text>
</comment>
<evidence type="ECO:0000313" key="11">
    <source>
        <dbReference type="Proteomes" id="UP000599109"/>
    </source>
</evidence>
<organism evidence="10 11">
    <name type="scientific">Ramlibacter monticola</name>
    <dbReference type="NCBI Taxonomy" id="1926872"/>
    <lineage>
        <taxon>Bacteria</taxon>
        <taxon>Pseudomonadati</taxon>
        <taxon>Pseudomonadota</taxon>
        <taxon>Betaproteobacteria</taxon>
        <taxon>Burkholderiales</taxon>
        <taxon>Comamonadaceae</taxon>
        <taxon>Ramlibacter</taxon>
    </lineage>
</organism>
<reference evidence="10 11" key="1">
    <citation type="journal article" date="2017" name="Int. J. Syst. Evol. Microbiol.">
        <title>Ramlibacter monticola sp. nov., isolated from forest soil.</title>
        <authorList>
            <person name="Chaudhary D.K."/>
            <person name="Kim J."/>
        </authorList>
    </citation>
    <scope>NUCLEOTIDE SEQUENCE [LARGE SCALE GENOMIC DNA]</scope>
    <source>
        <strain evidence="10 11">KACC 19175</strain>
    </source>
</reference>
<dbReference type="EC" id="2.7.1.12" evidence="3 9"/>
<keyword evidence="6 9" id="KW-0418">Kinase</keyword>
<proteinExistence type="inferred from homology"/>
<keyword evidence="7 9" id="KW-0067">ATP-binding</keyword>
<dbReference type="GO" id="GO:0005524">
    <property type="term" value="F:ATP binding"/>
    <property type="evidence" value="ECO:0007669"/>
    <property type="project" value="UniProtKB-KW"/>
</dbReference>
<evidence type="ECO:0000256" key="2">
    <source>
        <dbReference type="ARBA" id="ARBA00008420"/>
    </source>
</evidence>
<gene>
    <name evidence="10" type="ORF">JJ685_17675</name>
</gene>
<comment type="caution">
    <text evidence="10">The sequence shown here is derived from an EMBL/GenBank/DDBJ whole genome shotgun (WGS) entry which is preliminary data.</text>
</comment>
<dbReference type="GO" id="GO:0005975">
    <property type="term" value="P:carbohydrate metabolic process"/>
    <property type="evidence" value="ECO:0007669"/>
    <property type="project" value="InterPro"/>
</dbReference>
<dbReference type="InterPro" id="IPR006001">
    <property type="entry name" value="Therm_gnt_kin"/>
</dbReference>
<evidence type="ECO:0000256" key="4">
    <source>
        <dbReference type="ARBA" id="ARBA00022679"/>
    </source>
</evidence>
<evidence type="ECO:0000256" key="1">
    <source>
        <dbReference type="ARBA" id="ARBA00004761"/>
    </source>
</evidence>
<comment type="catalytic activity">
    <reaction evidence="8 9">
        <text>D-gluconate + ATP = 6-phospho-D-gluconate + ADP + H(+)</text>
        <dbReference type="Rhea" id="RHEA:19433"/>
        <dbReference type="ChEBI" id="CHEBI:15378"/>
        <dbReference type="ChEBI" id="CHEBI:18391"/>
        <dbReference type="ChEBI" id="CHEBI:30616"/>
        <dbReference type="ChEBI" id="CHEBI:58759"/>
        <dbReference type="ChEBI" id="CHEBI:456216"/>
        <dbReference type="EC" id="2.7.1.12"/>
    </reaction>
</comment>
<evidence type="ECO:0000256" key="8">
    <source>
        <dbReference type="ARBA" id="ARBA00048090"/>
    </source>
</evidence>